<evidence type="ECO:0008006" key="5">
    <source>
        <dbReference type="Google" id="ProtNLM"/>
    </source>
</evidence>
<dbReference type="Proteomes" id="UP000007257">
    <property type="component" value="Chromosome"/>
</dbReference>
<accession>A0A0H3FFT4</accession>
<reference evidence="2 4" key="3">
    <citation type="submission" date="2024-09" db="EMBL/GenBank/DDBJ databases">
        <title>Genomes of Rahnella.</title>
        <authorList>
            <person name="Mnguni F.C."/>
            <person name="Shin G.Y."/>
            <person name="Coutinho T."/>
        </authorList>
    </citation>
    <scope>NUCLEOTIDE SEQUENCE [LARGE SCALE GENOMIC DNA]</scope>
    <source>
        <strain evidence="2 4">20WA0057</strain>
    </source>
</reference>
<sequence length="309" mass="35015">MFKFLNPKYRHILSRHNLPYDGTVMAGKPKNSVTSVVIPSAGADYIEEACLCAEFADKFATALQEIVIVTDQAASQFRPLPEKVRIVTLHPETKSGDYRYKQIYLSRLIKLMAPLQARTDGILMIDSDLNLLKMPEIQLHENHIYSSFRQGKMIAKLDGCDPEIIPAYYKNSVRPYIVDHVNGAFLAATRKTWERLCPLWIMFFIDTWNILPDNQPPTDQLPLAAMLDTLDIKSVNLGDWMNWPVSKKIGGTPSVIPKEVIGAHGGFPLTEWQKYLASPDNELLFKGQDYTRKVRYLTDDEKQMAGPAA</sequence>
<dbReference type="RefSeq" id="WP_013577609.1">
    <property type="nucleotide sequence ID" value="NC_015061.1"/>
</dbReference>
<evidence type="ECO:0000313" key="4">
    <source>
        <dbReference type="Proteomes" id="UP001598201"/>
    </source>
</evidence>
<dbReference type="EMBL" id="CP002505">
    <property type="protein sequence ID" value="ADW75924.1"/>
    <property type="molecule type" value="Genomic_DNA"/>
</dbReference>
<dbReference type="Proteomes" id="UP001598201">
    <property type="component" value="Unassembled WGS sequence"/>
</dbReference>
<protein>
    <recommendedName>
        <fullName evidence="5">Glycosyl transferase family 8</fullName>
    </recommendedName>
</protein>
<name>A0A0H3FFT4_RAHSY</name>
<gene>
    <name evidence="1" type="ordered locus">Rahaq_4338</name>
    <name evidence="2" type="ORF">ACFPK4_07640</name>
</gene>
<proteinExistence type="predicted"/>
<evidence type="ECO:0000313" key="2">
    <source>
        <dbReference type="EMBL" id="MFD3223402.1"/>
    </source>
</evidence>
<reference evidence="3" key="1">
    <citation type="submission" date="2011-01" db="EMBL/GenBank/DDBJ databases">
        <title>Complete sequence of chromosome of Rahnella sp. Y9602.</title>
        <authorList>
            <consortium name="US DOE Joint Genome Institute"/>
            <person name="Lucas S."/>
            <person name="Copeland A."/>
            <person name="Lapidus A."/>
            <person name="Cheng J.-F."/>
            <person name="Goodwin L."/>
            <person name="Pitluck S."/>
            <person name="Lu M."/>
            <person name="Detter J.C."/>
            <person name="Han C."/>
            <person name="Tapia R."/>
            <person name="Land M."/>
            <person name="Hauser L."/>
            <person name="Kyrpides N."/>
            <person name="Ivanova N."/>
            <person name="Ovchinnikova G."/>
            <person name="Pagani I."/>
            <person name="Sobecky P.A."/>
            <person name="Martinez R.J."/>
            <person name="Woyke T."/>
        </authorList>
    </citation>
    <scope>NUCLEOTIDE SEQUENCE [LARGE SCALE GENOMIC DNA]</scope>
    <source>
        <strain evidence="3">Y9602</strain>
    </source>
</reference>
<dbReference type="eggNOG" id="ENOG502Z7S2">
    <property type="taxonomic scope" value="Bacteria"/>
</dbReference>
<dbReference type="OrthoDB" id="6501882at2"/>
<reference evidence="1 3" key="2">
    <citation type="journal article" date="2012" name="J. Bacteriol.">
        <title>Complete Genome Sequence of Rahnella sp. Strain Y9602, a Gammaproteobacterium Isolate from Metal- and Radionuclide-Contaminated Soil.</title>
        <authorList>
            <person name="Martinez R.J."/>
            <person name="Bruce D."/>
            <person name="Detter C."/>
            <person name="Goodwin L.A."/>
            <person name="Han J."/>
            <person name="Han C.S."/>
            <person name="Held B."/>
            <person name="Land M.L."/>
            <person name="Mikhailova N."/>
            <person name="Nolan M."/>
            <person name="Pennacchio L."/>
            <person name="Pitluck S."/>
            <person name="Tapia R."/>
            <person name="Woyke T."/>
            <person name="Sobecky P.A."/>
        </authorList>
    </citation>
    <scope>NUCLEOTIDE SEQUENCE [LARGE SCALE GENOMIC DNA]</scope>
    <source>
        <strain evidence="1 3">Y9602</strain>
    </source>
</reference>
<keyword evidence="4" id="KW-1185">Reference proteome</keyword>
<dbReference type="GeneID" id="95419376"/>
<dbReference type="HOGENOM" id="CLU_079878_0_0_6"/>
<organism evidence="1 3">
    <name type="scientific">Rahnella sp. (strain Y9602)</name>
    <dbReference type="NCBI Taxonomy" id="2703885"/>
    <lineage>
        <taxon>Bacteria</taxon>
        <taxon>Pseudomonadati</taxon>
        <taxon>Pseudomonadota</taxon>
        <taxon>Gammaproteobacteria</taxon>
        <taxon>Enterobacterales</taxon>
        <taxon>Yersiniaceae</taxon>
        <taxon>Rahnella</taxon>
    </lineage>
</organism>
<evidence type="ECO:0000313" key="3">
    <source>
        <dbReference type="Proteomes" id="UP000007257"/>
    </source>
</evidence>
<evidence type="ECO:0000313" key="1">
    <source>
        <dbReference type="EMBL" id="ADW75924.1"/>
    </source>
</evidence>
<dbReference type="AlphaFoldDB" id="A0A0H3FFT4"/>
<dbReference type="KEGG" id="rah:Rahaq_4338"/>
<dbReference type="EMBL" id="JBHUCJ010000012">
    <property type="protein sequence ID" value="MFD3223402.1"/>
    <property type="molecule type" value="Genomic_DNA"/>
</dbReference>